<protein>
    <submittedName>
        <fullName evidence="2">Uncharacterized protein</fullName>
    </submittedName>
</protein>
<dbReference type="AlphaFoldDB" id="X1TJR8"/>
<feature type="coiled-coil region" evidence="1">
    <location>
        <begin position="60"/>
        <end position="157"/>
    </location>
</feature>
<reference evidence="2" key="1">
    <citation type="journal article" date="2014" name="Front. Microbiol.">
        <title>High frequency of phylogenetically diverse reductive dehalogenase-homologous genes in deep subseafloor sedimentary metagenomes.</title>
        <authorList>
            <person name="Kawai M."/>
            <person name="Futagami T."/>
            <person name="Toyoda A."/>
            <person name="Takaki Y."/>
            <person name="Nishi S."/>
            <person name="Hori S."/>
            <person name="Arai W."/>
            <person name="Tsubouchi T."/>
            <person name="Morono Y."/>
            <person name="Uchiyama I."/>
            <person name="Ito T."/>
            <person name="Fujiyama A."/>
            <person name="Inagaki F."/>
            <person name="Takami H."/>
        </authorList>
    </citation>
    <scope>NUCLEOTIDE SEQUENCE</scope>
    <source>
        <strain evidence="2">Expedition CK06-06</strain>
    </source>
</reference>
<dbReference type="EMBL" id="BARW01007524">
    <property type="protein sequence ID" value="GAI87835.1"/>
    <property type="molecule type" value="Genomic_DNA"/>
</dbReference>
<name>X1TJR8_9ZZZZ</name>
<evidence type="ECO:0000313" key="2">
    <source>
        <dbReference type="EMBL" id="GAI87835.1"/>
    </source>
</evidence>
<evidence type="ECO:0000256" key="1">
    <source>
        <dbReference type="SAM" id="Coils"/>
    </source>
</evidence>
<comment type="caution">
    <text evidence="2">The sequence shown here is derived from an EMBL/GenBank/DDBJ whole genome shotgun (WGS) entry which is preliminary data.</text>
</comment>
<sequence length="168" mass="19009">MLFITDSSNAVEYTMINLLGMNLGGKPFEINKSNIDDAGLTISSKILAVGGSEDDLRSIYRASERELEILKTDIAELNDELQKKQGELETSIQELRQRMEEINQLNAEIDKQTGQLELLAGDIDIKQKDLAEKTILLRAQEERVSIRENEINTLNSEILANFLPWVYP</sequence>
<proteinExistence type="predicted"/>
<organism evidence="2">
    <name type="scientific">marine sediment metagenome</name>
    <dbReference type="NCBI Taxonomy" id="412755"/>
    <lineage>
        <taxon>unclassified sequences</taxon>
        <taxon>metagenomes</taxon>
        <taxon>ecological metagenomes</taxon>
    </lineage>
</organism>
<gene>
    <name evidence="2" type="ORF">S12H4_15631</name>
</gene>
<keyword evidence="1" id="KW-0175">Coiled coil</keyword>
<accession>X1TJR8</accession>